<evidence type="ECO:0000256" key="7">
    <source>
        <dbReference type="ARBA" id="ARBA00044529"/>
    </source>
</evidence>
<keyword evidence="5" id="KW-0539">Nucleus</keyword>
<dbReference type="PANTHER" id="PTHR32235:SF1">
    <property type="entry name" value="NON-HOMOLOGOUS END-JOINING FACTOR 1"/>
    <property type="match status" value="1"/>
</dbReference>
<evidence type="ECO:0000313" key="11">
    <source>
        <dbReference type="RefSeq" id="XP_006821904.1"/>
    </source>
</evidence>
<dbReference type="Gene3D" id="1.10.287.450">
    <property type="entry name" value="Helix hairpin bin"/>
    <property type="match status" value="1"/>
</dbReference>
<feature type="domain" description="XLF-like N-terminal" evidence="8">
    <location>
        <begin position="10"/>
        <end position="118"/>
    </location>
</feature>
<dbReference type="PANTHER" id="PTHR32235">
    <property type="entry name" value="NON-HOMOLOGOUS END-JOINING FACTOR 1"/>
    <property type="match status" value="1"/>
</dbReference>
<evidence type="ECO:0000256" key="3">
    <source>
        <dbReference type="ARBA" id="ARBA00023125"/>
    </source>
</evidence>
<evidence type="ECO:0000256" key="5">
    <source>
        <dbReference type="ARBA" id="ARBA00023242"/>
    </source>
</evidence>
<evidence type="ECO:0000259" key="9">
    <source>
        <dbReference type="Pfam" id="PF21928"/>
    </source>
</evidence>
<dbReference type="CDD" id="cd22285">
    <property type="entry name" value="HD_XLF_N"/>
    <property type="match status" value="1"/>
</dbReference>
<evidence type="ECO:0000256" key="2">
    <source>
        <dbReference type="ARBA" id="ARBA00022763"/>
    </source>
</evidence>
<dbReference type="InterPro" id="IPR053829">
    <property type="entry name" value="XLF-like_CC"/>
</dbReference>
<keyword evidence="4" id="KW-0234">DNA repair</keyword>
<dbReference type="Proteomes" id="UP000694865">
    <property type="component" value="Unplaced"/>
</dbReference>
<evidence type="ECO:0000256" key="6">
    <source>
        <dbReference type="ARBA" id="ARBA00025747"/>
    </source>
</evidence>
<evidence type="ECO:0000259" key="8">
    <source>
        <dbReference type="Pfam" id="PF09302"/>
    </source>
</evidence>
<sequence length="173" mass="20155">MAGDDLRRKPWQPFEIDNHNYLLKSAFTEDSYEILCYDMTTLWYEKCDMKNLKKITKKLNPSVEMPLPRLLTHLESTIESQQDTVKYTVQKTDDNKLVVSMDSDLTKGVPFTWQFQCQTANAMLASHVTIPLLIMVTELQRRTEQLQRIIKTKDSEIEDYKLGGARVSRSKSM</sequence>
<dbReference type="InterPro" id="IPR015381">
    <property type="entry name" value="XLF-like_N"/>
</dbReference>
<dbReference type="GeneID" id="102803125"/>
<evidence type="ECO:0000313" key="10">
    <source>
        <dbReference type="Proteomes" id="UP000694865"/>
    </source>
</evidence>
<dbReference type="Pfam" id="PF09302">
    <property type="entry name" value="XLF"/>
    <property type="match status" value="1"/>
</dbReference>
<name>A0ABM0MPG3_SACKO</name>
<comment type="subcellular location">
    <subcellularLocation>
        <location evidence="1">Nucleus</location>
    </subcellularLocation>
</comment>
<accession>A0ABM0MPG3</accession>
<comment type="similarity">
    <text evidence="6">Belongs to the XRCC4-XLF family. XLF subfamily.</text>
</comment>
<keyword evidence="3" id="KW-0238">DNA-binding</keyword>
<proteinExistence type="inferred from homology"/>
<gene>
    <name evidence="11" type="primary">LOC102803125</name>
</gene>
<organism evidence="10 11">
    <name type="scientific">Saccoglossus kowalevskii</name>
    <name type="common">Acorn worm</name>
    <dbReference type="NCBI Taxonomy" id="10224"/>
    <lineage>
        <taxon>Eukaryota</taxon>
        <taxon>Metazoa</taxon>
        <taxon>Hemichordata</taxon>
        <taxon>Enteropneusta</taxon>
        <taxon>Harrimaniidae</taxon>
        <taxon>Saccoglossus</taxon>
    </lineage>
</organism>
<keyword evidence="2" id="KW-0227">DNA damage</keyword>
<evidence type="ECO:0000256" key="1">
    <source>
        <dbReference type="ARBA" id="ARBA00004123"/>
    </source>
</evidence>
<dbReference type="RefSeq" id="XP_006821904.1">
    <property type="nucleotide sequence ID" value="XM_006821841.1"/>
</dbReference>
<dbReference type="InterPro" id="IPR038051">
    <property type="entry name" value="XRCC4-like_N_sf"/>
</dbReference>
<evidence type="ECO:0000256" key="4">
    <source>
        <dbReference type="ARBA" id="ARBA00023204"/>
    </source>
</evidence>
<protein>
    <recommendedName>
        <fullName evidence="7">Non-homologous end-joining factor 1</fullName>
    </recommendedName>
</protein>
<keyword evidence="10" id="KW-1185">Reference proteome</keyword>
<reference evidence="11" key="1">
    <citation type="submission" date="2025-08" db="UniProtKB">
        <authorList>
            <consortium name="RefSeq"/>
        </authorList>
    </citation>
    <scope>IDENTIFICATION</scope>
    <source>
        <tissue evidence="11">Testes</tissue>
    </source>
</reference>
<feature type="domain" description="XLF-like coiled-coil region" evidence="9">
    <location>
        <begin position="122"/>
        <end position="167"/>
    </location>
</feature>
<dbReference type="InterPro" id="IPR052287">
    <property type="entry name" value="NHEJ_factor"/>
</dbReference>
<dbReference type="Pfam" id="PF21928">
    <property type="entry name" value="XLF_CC"/>
    <property type="match status" value="1"/>
</dbReference>
<dbReference type="Gene3D" id="2.170.210.10">
    <property type="entry name" value="DNA double-strand break repair and VJ recombination XRCC4, N-terminal"/>
    <property type="match status" value="1"/>
</dbReference>